<dbReference type="SMART" id="SM00490">
    <property type="entry name" value="HELICc"/>
    <property type="match status" value="1"/>
</dbReference>
<comment type="subcellular location">
    <subcellularLocation>
        <location evidence="3">Cytoplasm</location>
        <location evidence="3">Cytoskeleton</location>
    </subcellularLocation>
    <subcellularLocation>
        <location evidence="2 20">Nucleus</location>
    </subcellularLocation>
</comment>
<evidence type="ECO:0000256" key="14">
    <source>
        <dbReference type="ARBA" id="ARBA00023203"/>
    </source>
</evidence>
<evidence type="ECO:0000313" key="25">
    <source>
        <dbReference type="Proteomes" id="UP001345013"/>
    </source>
</evidence>
<keyword evidence="9" id="KW-0547">Nucleotide-binding</keyword>
<feature type="domain" description="Helicase ATP-binding" evidence="22">
    <location>
        <begin position="260"/>
        <end position="428"/>
    </location>
</feature>
<feature type="region of interest" description="Disordered" evidence="21">
    <location>
        <begin position="834"/>
        <end position="856"/>
    </location>
</feature>
<evidence type="ECO:0000256" key="20">
    <source>
        <dbReference type="RuleBase" id="RU367027"/>
    </source>
</evidence>
<dbReference type="SUPFAM" id="SSF52540">
    <property type="entry name" value="P-loop containing nucleoside triphosphate hydrolases"/>
    <property type="match status" value="1"/>
</dbReference>
<dbReference type="InterPro" id="IPR044749">
    <property type="entry name" value="FANCM_DEXDc"/>
</dbReference>
<evidence type="ECO:0000256" key="17">
    <source>
        <dbReference type="ARBA" id="ARBA00023242"/>
    </source>
</evidence>
<dbReference type="Proteomes" id="UP001345013">
    <property type="component" value="Unassembled WGS sequence"/>
</dbReference>
<keyword evidence="15" id="KW-0234">DNA repair</keyword>
<comment type="catalytic activity">
    <reaction evidence="19 20">
        <text>ATP + H2O = ADP + phosphate + H(+)</text>
        <dbReference type="Rhea" id="RHEA:13065"/>
        <dbReference type="ChEBI" id="CHEBI:15377"/>
        <dbReference type="ChEBI" id="CHEBI:15378"/>
        <dbReference type="ChEBI" id="CHEBI:30616"/>
        <dbReference type="ChEBI" id="CHEBI:43474"/>
        <dbReference type="ChEBI" id="CHEBI:456216"/>
        <dbReference type="EC" id="3.6.4.12"/>
    </reaction>
</comment>
<evidence type="ECO:0000256" key="4">
    <source>
        <dbReference type="ARBA" id="ARBA00006039"/>
    </source>
</evidence>
<evidence type="ECO:0000256" key="11">
    <source>
        <dbReference type="ARBA" id="ARBA00022801"/>
    </source>
</evidence>
<accession>A0ABR0JZX1</accession>
<dbReference type="GO" id="GO:0016787">
    <property type="term" value="F:hydrolase activity"/>
    <property type="evidence" value="ECO:0007669"/>
    <property type="project" value="UniProtKB-KW"/>
</dbReference>
<comment type="subunit">
    <text evidence="6 20">Interacts with the MHF histone-fold complex to form the FANCM-MHF complex.</text>
</comment>
<dbReference type="InterPro" id="IPR039686">
    <property type="entry name" value="FANCM/Mph1-like_ID"/>
</dbReference>
<dbReference type="Gene3D" id="1.20.1320.20">
    <property type="entry name" value="hef helicase domain"/>
    <property type="match status" value="1"/>
</dbReference>
<dbReference type="Gene3D" id="3.40.50.300">
    <property type="entry name" value="P-loop containing nucleotide triphosphate hydrolases"/>
    <property type="match status" value="2"/>
</dbReference>
<evidence type="ECO:0000256" key="6">
    <source>
        <dbReference type="ARBA" id="ARBA00011390"/>
    </source>
</evidence>
<dbReference type="CDD" id="cd18033">
    <property type="entry name" value="DEXDc_FANCM"/>
    <property type="match status" value="1"/>
</dbReference>
<dbReference type="EMBL" id="JAVRRG010000147">
    <property type="protein sequence ID" value="KAK5080627.1"/>
    <property type="molecule type" value="Genomic_DNA"/>
</dbReference>
<keyword evidence="7" id="KW-0117">Actin capping</keyword>
<proteinExistence type="inferred from homology"/>
<dbReference type="SUPFAM" id="SSF90096">
    <property type="entry name" value="Subunits of heterodimeric actin filament capping protein Capz"/>
    <property type="match status" value="1"/>
</dbReference>
<evidence type="ECO:0000256" key="18">
    <source>
        <dbReference type="ARBA" id="ARBA00044965"/>
    </source>
</evidence>
<dbReference type="CDD" id="cd12091">
    <property type="entry name" value="FANCM_ID"/>
    <property type="match status" value="1"/>
</dbReference>
<evidence type="ECO:0000313" key="24">
    <source>
        <dbReference type="EMBL" id="KAK5080627.1"/>
    </source>
</evidence>
<keyword evidence="11 24" id="KW-0378">Hydrolase</keyword>
<evidence type="ECO:0000256" key="12">
    <source>
        <dbReference type="ARBA" id="ARBA00022806"/>
    </source>
</evidence>
<dbReference type="CDD" id="cd18801">
    <property type="entry name" value="SF2_C_FANCM_Hef"/>
    <property type="match status" value="1"/>
</dbReference>
<comment type="subunit">
    <text evidence="18">Component of the F-actin capping complex, composed of a heterodimer of an alpha and a beta subunit.</text>
</comment>
<feature type="compositionally biased region" description="Basic residues" evidence="21">
    <location>
        <begin position="834"/>
        <end position="849"/>
    </location>
</feature>
<dbReference type="InterPro" id="IPR027417">
    <property type="entry name" value="P-loop_NTPase"/>
</dbReference>
<dbReference type="PRINTS" id="PR00192">
    <property type="entry name" value="FACTINCAPB"/>
</dbReference>
<dbReference type="PROSITE" id="PS51194">
    <property type="entry name" value="HELICASE_CTER"/>
    <property type="match status" value="1"/>
</dbReference>
<dbReference type="InterPro" id="IPR042276">
    <property type="entry name" value="CapZ_alpha/beta_2"/>
</dbReference>
<name>A0ABR0JZX1_9EURO</name>
<evidence type="ECO:0000259" key="22">
    <source>
        <dbReference type="PROSITE" id="PS51192"/>
    </source>
</evidence>
<dbReference type="InterPro" id="IPR014001">
    <property type="entry name" value="Helicase_ATP-bd"/>
</dbReference>
<comment type="function">
    <text evidence="1 20">ATP-dependent DNA helicase involved in DNA damage repair by homologous recombination and in genome maintenance. Capable of unwinding D-loops. Plays a role in limiting crossover recombinants during mitotic DNA double-strand break (DSB) repair. Component of a FANCM-MHF complex which promotes gene conversion at blocked replication forks, probably by reversal of the stalled fork.</text>
</comment>
<dbReference type="Gene3D" id="3.90.1150.210">
    <property type="entry name" value="F-actin capping protein, beta subunit"/>
    <property type="match status" value="1"/>
</dbReference>
<feature type="compositionally biased region" description="Basic residues" evidence="21">
    <location>
        <begin position="805"/>
        <end position="815"/>
    </location>
</feature>
<feature type="compositionally biased region" description="Polar residues" evidence="21">
    <location>
        <begin position="202"/>
        <end position="229"/>
    </location>
</feature>
<feature type="region of interest" description="Disordered" evidence="21">
    <location>
        <begin position="793"/>
        <end position="819"/>
    </location>
</feature>
<evidence type="ECO:0000256" key="8">
    <source>
        <dbReference type="ARBA" id="ARBA00022490"/>
    </source>
</evidence>
<dbReference type="PROSITE" id="PS00231">
    <property type="entry name" value="F_ACTIN_CAPPING_BETA"/>
    <property type="match status" value="1"/>
</dbReference>
<keyword evidence="14" id="KW-0009">Actin-binding</keyword>
<dbReference type="InterPro" id="IPR019771">
    <property type="entry name" value="F-actin_capping_bsu_CS"/>
</dbReference>
<evidence type="ECO:0000256" key="2">
    <source>
        <dbReference type="ARBA" id="ARBA00004123"/>
    </source>
</evidence>
<dbReference type="Gene3D" id="1.20.58.570">
    <property type="match status" value="1"/>
</dbReference>
<evidence type="ECO:0000256" key="15">
    <source>
        <dbReference type="ARBA" id="ARBA00023204"/>
    </source>
</evidence>
<dbReference type="Pfam" id="PF00271">
    <property type="entry name" value="Helicase_C"/>
    <property type="match status" value="1"/>
</dbReference>
<evidence type="ECO:0000256" key="3">
    <source>
        <dbReference type="ARBA" id="ARBA00004245"/>
    </source>
</evidence>
<feature type="region of interest" description="Disordered" evidence="21">
    <location>
        <begin position="17"/>
        <end position="63"/>
    </location>
</feature>
<evidence type="ECO:0000256" key="19">
    <source>
        <dbReference type="ARBA" id="ARBA00047995"/>
    </source>
</evidence>
<evidence type="ECO:0000256" key="21">
    <source>
        <dbReference type="SAM" id="MobiDB-lite"/>
    </source>
</evidence>
<organism evidence="24 25">
    <name type="scientific">Lithohypha guttulata</name>
    <dbReference type="NCBI Taxonomy" id="1690604"/>
    <lineage>
        <taxon>Eukaryota</taxon>
        <taxon>Fungi</taxon>
        <taxon>Dikarya</taxon>
        <taxon>Ascomycota</taxon>
        <taxon>Pezizomycotina</taxon>
        <taxon>Eurotiomycetes</taxon>
        <taxon>Chaetothyriomycetidae</taxon>
        <taxon>Chaetothyriales</taxon>
        <taxon>Trichomeriaceae</taxon>
        <taxon>Lithohypha</taxon>
    </lineage>
</organism>
<dbReference type="GO" id="GO:0003678">
    <property type="term" value="F:DNA helicase activity"/>
    <property type="evidence" value="ECO:0007669"/>
    <property type="project" value="UniProtKB-EC"/>
</dbReference>
<dbReference type="Pfam" id="PF01115">
    <property type="entry name" value="F_actin_cap_B"/>
    <property type="match status" value="1"/>
</dbReference>
<dbReference type="PANTHER" id="PTHR14025:SF20">
    <property type="entry name" value="FANCONI ANEMIA GROUP M PROTEIN"/>
    <property type="match status" value="1"/>
</dbReference>
<comment type="similarity">
    <text evidence="5 20">Belongs to the DEAD box helicase family. DEAH subfamily. FANCM sub-subfamily.</text>
</comment>
<dbReference type="InterPro" id="IPR037282">
    <property type="entry name" value="CapZ_alpha/beta"/>
</dbReference>
<gene>
    <name evidence="24" type="primary">MPH1</name>
    <name evidence="24" type="ORF">LTR24_008463</name>
</gene>
<dbReference type="SMART" id="SM00487">
    <property type="entry name" value="DEXDc"/>
    <property type="match status" value="1"/>
</dbReference>
<evidence type="ECO:0000259" key="23">
    <source>
        <dbReference type="PROSITE" id="PS51194"/>
    </source>
</evidence>
<dbReference type="InterPro" id="IPR001698">
    <property type="entry name" value="CAPZB"/>
</dbReference>
<comment type="caution">
    <text evidence="24">The sequence shown here is derived from an EMBL/GenBank/DDBJ whole genome shotgun (WGS) entry which is preliminary data.</text>
</comment>
<keyword evidence="16" id="KW-0206">Cytoskeleton</keyword>
<keyword evidence="12 24" id="KW-0347">Helicase</keyword>
<sequence>MDSADVALAMHDAANVLVPSSQCHEPSSEPPRKRRRIAHFHLGSDDEESSEASQDSVDLPSHDADEDFIEVDDDLLDNHRSKYEAVMHEPAFVESQKNVFVTQIEQPWSSPTRMRGPRWRKKTPTASPSPQRLPLTVQRDLVYFNSPADALVADDFDDDEIEELMISQHIESNGILSQAIDEDAQPSHRSQAKNMRQTTLFGVGTTQQDRTHPSTKNRPNNRSTVSKNEPPTHHAIHAKIMEKWIFPLNVGSPRDYQYNIVHKALFNNILVALPTGLGKTFIAAAVMMNWYNWTKDAQMVFMAPTKPLVAQQIDACFKIAGIPRSQTTLMTGEIPPHIRADEWRDKRAFFMTPQTFYNDLTSGIADPKRIVLVVIDEAHKATKSYAYTQVVQFLRRFNNSYRILALTATPGSKVETVQNVIDNLDIAKVEIRTEDSLDIRPFVNDRNTEVQLFDFSDEINMCIELFSKAVKPVMDKLCSQNAFWGKDPASITLYGLMTARKAWVASDAGRNANQGIKGMVHACFTPLMSLAHNLDLLKFHGIGPFYAKMKVFQAEASTGGKYSKMIAEHDSFRTLMDRVRTWINKDEFVGHPKLEYLNSVVLNHFMDAGEGLGRANGRPPSDTRIMVFSHYRDSAEEICRVLNRHGPMVRAHVFVGQSDTKASEGMDQKKQTEIIKQFKDGKYNTLVATSIGEEGLDIGEVDLIVCYDCSKSPIRMLQRMGRTGRKRAGNIVMLLMKPKEERDYYAAKDNYRKMQELIESGAEFTFREEHSPRIVPKSIMPTVSMEHVKIPFENTQPGSVEPRKTKGKPRKKPAKKFNMPDGVETGFQFLGGKKVTKKHSGKKTTPKKKSLLDSSEAPLPRDSVIILTVEQEAELEERYASVAGEEEQYIQQIQLSNHPLKLHALDKTGRIGHSALTNRLVLGVDLLKSGGRYTERPRRPSEKELRSRDVVEMNSVEDVDLPDLLGNDAHAHEVPFYLSQRDDPVERSQTEALPELDNLFGGASVRPGQAKKQNLDKITQLVPDIQEDLLSAVDQPLTVARCKSTGRDYLLCDYNRDGDSYRSPWSNEFDPPIDDAAYPSERVRKMEVEANAAFDVYRSMYYEGGIGSVYLWDLDDGFAGVVLLKKESGRGEEEAGWDSIHVVEVDERGKTSKSAHYKLTSTVILHLGRENDTVGNLSLAGSLTRQVESDLVVESVGTQGKDGGHVCNIGRFVEDMEGKMRNQLQEVYFGKAKDVVGDLRSVTSLGQVEKDRQTQREVFQSMGGK</sequence>
<evidence type="ECO:0000256" key="13">
    <source>
        <dbReference type="ARBA" id="ARBA00022840"/>
    </source>
</evidence>
<evidence type="ECO:0000256" key="9">
    <source>
        <dbReference type="ARBA" id="ARBA00022741"/>
    </source>
</evidence>
<dbReference type="Pfam" id="PF04851">
    <property type="entry name" value="ResIII"/>
    <property type="match status" value="1"/>
</dbReference>
<feature type="region of interest" description="Disordered" evidence="21">
    <location>
        <begin position="202"/>
        <end position="231"/>
    </location>
</feature>
<evidence type="ECO:0000256" key="16">
    <source>
        <dbReference type="ARBA" id="ARBA00023212"/>
    </source>
</evidence>
<keyword evidence="13" id="KW-0067">ATP-binding</keyword>
<dbReference type="InterPro" id="IPR043175">
    <property type="entry name" value="CAPZB_N"/>
</dbReference>
<feature type="region of interest" description="Disordered" evidence="21">
    <location>
        <begin position="108"/>
        <end position="132"/>
    </location>
</feature>
<evidence type="ECO:0000256" key="7">
    <source>
        <dbReference type="ARBA" id="ARBA00022467"/>
    </source>
</evidence>
<evidence type="ECO:0000256" key="5">
    <source>
        <dbReference type="ARBA" id="ARBA00009889"/>
    </source>
</evidence>
<evidence type="ECO:0000256" key="10">
    <source>
        <dbReference type="ARBA" id="ARBA00022763"/>
    </source>
</evidence>
<keyword evidence="25" id="KW-1185">Reference proteome</keyword>
<keyword evidence="10" id="KW-0227">DNA damage</keyword>
<dbReference type="InterPro" id="IPR006935">
    <property type="entry name" value="Helicase/UvrB_N"/>
</dbReference>
<keyword evidence="8" id="KW-0963">Cytoplasm</keyword>
<protein>
    <recommendedName>
        <fullName evidence="20">ATP-dependent DNA helicase</fullName>
        <ecNumber evidence="20">3.6.4.12</ecNumber>
    </recommendedName>
</protein>
<feature type="domain" description="Helicase C-terminal" evidence="23">
    <location>
        <begin position="601"/>
        <end position="773"/>
    </location>
</feature>
<comment type="similarity">
    <text evidence="4">Belongs to the F-actin-capping protein beta subunit family.</text>
</comment>
<dbReference type="EC" id="3.6.4.12" evidence="20"/>
<keyword evidence="17" id="KW-0539">Nucleus</keyword>
<dbReference type="PANTHER" id="PTHR14025">
    <property type="entry name" value="FANCONI ANEMIA GROUP M FANCM FAMILY MEMBER"/>
    <property type="match status" value="1"/>
</dbReference>
<evidence type="ECO:0000256" key="1">
    <source>
        <dbReference type="ARBA" id="ARBA00003813"/>
    </source>
</evidence>
<dbReference type="InterPro" id="IPR001650">
    <property type="entry name" value="Helicase_C-like"/>
</dbReference>
<reference evidence="24 25" key="1">
    <citation type="submission" date="2023-08" db="EMBL/GenBank/DDBJ databases">
        <title>Black Yeasts Isolated from many extreme environments.</title>
        <authorList>
            <person name="Coleine C."/>
            <person name="Stajich J.E."/>
            <person name="Selbmann L."/>
        </authorList>
    </citation>
    <scope>NUCLEOTIDE SEQUENCE [LARGE SCALE GENOMIC DNA]</scope>
    <source>
        <strain evidence="24 25">CCFEE 5885</strain>
    </source>
</reference>
<dbReference type="PROSITE" id="PS51192">
    <property type="entry name" value="HELICASE_ATP_BIND_1"/>
    <property type="match status" value="1"/>
</dbReference>